<sequence length="60" mass="7122">MFRYVGEMLDRGLLLAIAFFVVYRAVLFCCARQRQQQQQLPFTIDLQLDDMRAEWHGLAE</sequence>
<accession>A0A7G8YYE4</accession>
<feature type="transmembrane region" description="Helical" evidence="1">
    <location>
        <begin position="12"/>
        <end position="31"/>
    </location>
</feature>
<gene>
    <name evidence="2" type="primary">ORF5a</name>
</gene>
<evidence type="ECO:0000256" key="1">
    <source>
        <dbReference type="SAM" id="Phobius"/>
    </source>
</evidence>
<protein>
    <submittedName>
        <fullName evidence="2">GP5a</fullName>
    </submittedName>
</protein>
<organismHost>
    <name type="scientific">Sus scrofa</name>
    <name type="common">Pig</name>
    <dbReference type="NCBI Taxonomy" id="9823"/>
</organismHost>
<organism evidence="2">
    <name type="scientific">Porcine reproductive and respiratory syndrome virus</name>
    <name type="common">PRRSV</name>
    <dbReference type="NCBI Taxonomy" id="28344"/>
    <lineage>
        <taxon>Viruses</taxon>
        <taxon>Riboviria</taxon>
        <taxon>Orthornavirae</taxon>
        <taxon>Pisuviricota</taxon>
        <taxon>Pisoniviricetes</taxon>
        <taxon>Nidovirales</taxon>
        <taxon>Arnidovirineae</taxon>
        <taxon>Arteriviridae</taxon>
        <taxon>Variarterivirinae</taxon>
        <taxon>Betaarterivirus</taxon>
        <taxon>Ampobartevirus</taxon>
        <taxon>Betaarterivirus americense</taxon>
    </lineage>
</organism>
<keyword evidence="1" id="KW-0472">Membrane</keyword>
<evidence type="ECO:0000313" key="2">
    <source>
        <dbReference type="EMBL" id="QNL09969.1"/>
    </source>
</evidence>
<dbReference type="EMBL" id="MN865511">
    <property type="protein sequence ID" value="QNL09969.1"/>
    <property type="molecule type" value="Genomic_RNA"/>
</dbReference>
<keyword evidence="1" id="KW-1133">Transmembrane helix</keyword>
<keyword evidence="1" id="KW-0812">Transmembrane</keyword>
<proteinExistence type="predicted"/>
<reference evidence="2" key="1">
    <citation type="journal article" date="2020" name="J. Clin. Microbiol.">
        <title>Whole genome sequencing of porcine reproductive and respiratory syndrome virus (PRRSV) from field clinical samples improves the genomic surveillance of the virus.</title>
        <authorList>
            <person name="Lalonde C."/>
            <person name="Provost C."/>
            <person name="Gagnon C.A."/>
        </authorList>
    </citation>
    <scope>NUCLEOTIDE SEQUENCE</scope>
    <source>
        <strain evidence="2">2017769</strain>
    </source>
</reference>
<name>A0A7G8YYE4_PRRSV</name>